<protein>
    <submittedName>
        <fullName evidence="2">Cupin-like domain-containing protein</fullName>
    </submittedName>
</protein>
<dbReference type="SUPFAM" id="SSF51197">
    <property type="entry name" value="Clavaminate synthase-like"/>
    <property type="match status" value="1"/>
</dbReference>
<dbReference type="Gene3D" id="2.60.120.650">
    <property type="entry name" value="Cupin"/>
    <property type="match status" value="1"/>
</dbReference>
<accession>A0AAJ6NQD4</accession>
<dbReference type="Proteomes" id="UP001223520">
    <property type="component" value="Chromosome"/>
</dbReference>
<evidence type="ECO:0000313" key="3">
    <source>
        <dbReference type="Proteomes" id="UP001223520"/>
    </source>
</evidence>
<dbReference type="RefSeq" id="WP_281481899.1">
    <property type="nucleotide sequence ID" value="NZ_CP124543.1"/>
</dbReference>
<dbReference type="InterPro" id="IPR041667">
    <property type="entry name" value="Cupin_8"/>
</dbReference>
<reference evidence="2 3" key="1">
    <citation type="journal article" date="2023" name="Limnol Oceanogr Lett">
        <title>Environmental adaptations by the intertidal Antarctic cyanobacterium Halotia branconii CENA392 as revealed using long-read genome sequencing.</title>
        <authorList>
            <person name="Dextro R.B."/>
            <person name="Delbaje E."/>
            <person name="Freitas P.N.N."/>
            <person name="Geraldes V."/>
            <person name="Pinto E."/>
            <person name="Long P.F."/>
            <person name="Fiore M.F."/>
        </authorList>
    </citation>
    <scope>NUCLEOTIDE SEQUENCE [LARGE SCALE GENOMIC DNA]</scope>
    <source>
        <strain evidence="2 3">CENA392</strain>
    </source>
</reference>
<dbReference type="PROSITE" id="PS51184">
    <property type="entry name" value="JMJC"/>
    <property type="match status" value="1"/>
</dbReference>
<dbReference type="Pfam" id="PF13621">
    <property type="entry name" value="Cupin_8"/>
    <property type="match status" value="1"/>
</dbReference>
<evidence type="ECO:0000313" key="2">
    <source>
        <dbReference type="EMBL" id="WGV24579.1"/>
    </source>
</evidence>
<dbReference type="PANTHER" id="PTHR12461:SF105">
    <property type="entry name" value="HYPOXIA-INDUCIBLE FACTOR 1-ALPHA INHIBITOR"/>
    <property type="match status" value="1"/>
</dbReference>
<organism evidence="2 3">
    <name type="scientific">Halotia branconii CENA392</name>
    <dbReference type="NCBI Taxonomy" id="1539056"/>
    <lineage>
        <taxon>Bacteria</taxon>
        <taxon>Bacillati</taxon>
        <taxon>Cyanobacteriota</taxon>
        <taxon>Cyanophyceae</taxon>
        <taxon>Nostocales</taxon>
        <taxon>Nodulariaceae</taxon>
        <taxon>Halotia</taxon>
    </lineage>
</organism>
<name>A0AAJ6NQD4_9CYAN</name>
<proteinExistence type="predicted"/>
<dbReference type="PANTHER" id="PTHR12461">
    <property type="entry name" value="HYPOXIA-INDUCIBLE FACTOR 1 ALPHA INHIBITOR-RELATED"/>
    <property type="match status" value="1"/>
</dbReference>
<dbReference type="SMART" id="SM00558">
    <property type="entry name" value="JmjC"/>
    <property type="match status" value="1"/>
</dbReference>
<evidence type="ECO:0000259" key="1">
    <source>
        <dbReference type="PROSITE" id="PS51184"/>
    </source>
</evidence>
<dbReference type="AlphaFoldDB" id="A0AAJ6NQD4"/>
<dbReference type="KEGG" id="hbq:QI031_22825"/>
<feature type="domain" description="JmjC" evidence="1">
    <location>
        <begin position="106"/>
        <end position="268"/>
    </location>
</feature>
<keyword evidence="3" id="KW-1185">Reference proteome</keyword>
<sequence>MITIEKSSITKISNPSKQEFLNLWKQGKAFVINDVANQWNACKNWSNSYLTDVCGDNLVPVEAYNQTFFQKYNFAAAEYYHDRKQMKFKDYINIVDGNQKDDNISYYMAQVDFQKHFPELVKDIVYPEYFNKKPKIMYFFFGFSNKKSTSTTYLHFDDVHNIFVQIRGRKRFILFPPSNYLSFDPPIRENAYSPAWSKVDPVVTDLKSYPKFPWQDKIEVVLEAGEILYIPPLWWHHVTALEENISLTFWYPPTIKDLFVQKGFLPTLLQIAPYVIPYQIRQHLRKS</sequence>
<dbReference type="EMBL" id="CP124543">
    <property type="protein sequence ID" value="WGV24579.1"/>
    <property type="molecule type" value="Genomic_DNA"/>
</dbReference>
<dbReference type="InterPro" id="IPR003347">
    <property type="entry name" value="JmjC_dom"/>
</dbReference>
<gene>
    <name evidence="2" type="ORF">QI031_22825</name>
</gene>